<evidence type="ECO:0000256" key="1">
    <source>
        <dbReference type="SAM" id="MobiDB-lite"/>
    </source>
</evidence>
<name>A0A3N9XUL5_9ACTN</name>
<organism evidence="2 3">
    <name type="scientific">Micromonospora ureilytica</name>
    <dbReference type="NCBI Taxonomy" id="709868"/>
    <lineage>
        <taxon>Bacteria</taxon>
        <taxon>Bacillati</taxon>
        <taxon>Actinomycetota</taxon>
        <taxon>Actinomycetes</taxon>
        <taxon>Micromonosporales</taxon>
        <taxon>Micromonosporaceae</taxon>
        <taxon>Micromonospora</taxon>
    </lineage>
</organism>
<dbReference type="EMBL" id="QDGB01000252">
    <property type="protein sequence ID" value="RQX16519.1"/>
    <property type="molecule type" value="Genomic_DNA"/>
</dbReference>
<evidence type="ECO:0000313" key="2">
    <source>
        <dbReference type="EMBL" id="RQX16519.1"/>
    </source>
</evidence>
<proteinExistence type="predicted"/>
<reference evidence="2 3" key="1">
    <citation type="submission" date="2018-04" db="EMBL/GenBank/DDBJ databases">
        <title>Micromonosporas from Atacama Desert.</title>
        <authorList>
            <person name="Carro L."/>
            <person name="Klenk H.-P."/>
            <person name="Goodfellow M."/>
        </authorList>
    </citation>
    <scope>NUCLEOTIDE SEQUENCE [LARGE SCALE GENOMIC DNA]</scope>
    <source>
        <strain evidence="2 3">LB19</strain>
    </source>
</reference>
<accession>A0A3N9XUL5</accession>
<protein>
    <submittedName>
        <fullName evidence="2">Uncharacterized protein</fullName>
    </submittedName>
</protein>
<evidence type="ECO:0000313" key="3">
    <source>
        <dbReference type="Proteomes" id="UP000278981"/>
    </source>
</evidence>
<dbReference type="AlphaFoldDB" id="A0A3N9XUL5"/>
<sequence>MAAGSGLATEPPSGPTELGVGTRVGGDRSASARQRPTRFGGVQGVDTYGISSGTTRIAPYAETDVRLAQRASAASIVQ</sequence>
<feature type="region of interest" description="Disordered" evidence="1">
    <location>
        <begin position="1"/>
        <end position="44"/>
    </location>
</feature>
<dbReference type="Proteomes" id="UP000278981">
    <property type="component" value="Unassembled WGS sequence"/>
</dbReference>
<comment type="caution">
    <text evidence="2">The sequence shown here is derived from an EMBL/GenBank/DDBJ whole genome shotgun (WGS) entry which is preliminary data.</text>
</comment>
<gene>
    <name evidence="2" type="ORF">DDE19_14770</name>
</gene>